<protein>
    <recommendedName>
        <fullName evidence="4">Sulfotransferase domain-containing protein</fullName>
    </recommendedName>
</protein>
<sequence>MRDSTYFISLLVLFAIGLLVSSFLIIDQFYKYQGRLQVEEEQMGRGSQRIMVPKERLYSNLEKRIDEGQLVRAISILGERNSGTTWMYEHLNHCFNHSVPINRRLTRYKHWFQDETVSTSKIQNETLVIAMFRNPYDWVEAMRKKPHHASEHLYLDWKEFVTKPWTMERVGLDLIDLNQEEKRTQQCQEAFSYKDVVSCNTRPFPEGFFNITHYSNHQPFYEMRNDGTGKPYDNILQLRAAKNKNFVATKDFAFVKELWILRYEDMLRRGTGEVIKQIEKATGTEARCKASPPQLNRKKRELIHEEMDYLKANVDWEAEMMIGYSMDGFMDSNSSIYSIHAS</sequence>
<feature type="transmembrane region" description="Helical" evidence="1">
    <location>
        <begin position="6"/>
        <end position="26"/>
    </location>
</feature>
<keyword evidence="3" id="KW-1185">Reference proteome</keyword>
<dbReference type="Proteomes" id="UP001054902">
    <property type="component" value="Unassembled WGS sequence"/>
</dbReference>
<gene>
    <name evidence="2" type="ORF">CTEN210_02395</name>
</gene>
<evidence type="ECO:0000313" key="2">
    <source>
        <dbReference type="EMBL" id="GFH45921.1"/>
    </source>
</evidence>
<proteinExistence type="predicted"/>
<keyword evidence="1" id="KW-1133">Transmembrane helix</keyword>
<name>A0AAD3CJC0_9STRA</name>
<dbReference type="EMBL" id="BLLK01000022">
    <property type="protein sequence ID" value="GFH45921.1"/>
    <property type="molecule type" value="Genomic_DNA"/>
</dbReference>
<evidence type="ECO:0000256" key="1">
    <source>
        <dbReference type="SAM" id="Phobius"/>
    </source>
</evidence>
<reference evidence="2 3" key="1">
    <citation type="journal article" date="2021" name="Sci. Rep.">
        <title>The genome of the diatom Chaetoceros tenuissimus carries an ancient integrated fragment of an extant virus.</title>
        <authorList>
            <person name="Hongo Y."/>
            <person name="Kimura K."/>
            <person name="Takaki Y."/>
            <person name="Yoshida Y."/>
            <person name="Baba S."/>
            <person name="Kobayashi G."/>
            <person name="Nagasaki K."/>
            <person name="Hano T."/>
            <person name="Tomaru Y."/>
        </authorList>
    </citation>
    <scope>NUCLEOTIDE SEQUENCE [LARGE SCALE GENOMIC DNA]</scope>
    <source>
        <strain evidence="2 3">NIES-3715</strain>
    </source>
</reference>
<accession>A0AAD3CJC0</accession>
<organism evidence="2 3">
    <name type="scientific">Chaetoceros tenuissimus</name>
    <dbReference type="NCBI Taxonomy" id="426638"/>
    <lineage>
        <taxon>Eukaryota</taxon>
        <taxon>Sar</taxon>
        <taxon>Stramenopiles</taxon>
        <taxon>Ochrophyta</taxon>
        <taxon>Bacillariophyta</taxon>
        <taxon>Coscinodiscophyceae</taxon>
        <taxon>Chaetocerotophycidae</taxon>
        <taxon>Chaetocerotales</taxon>
        <taxon>Chaetocerotaceae</taxon>
        <taxon>Chaetoceros</taxon>
    </lineage>
</organism>
<comment type="caution">
    <text evidence="2">The sequence shown here is derived from an EMBL/GenBank/DDBJ whole genome shotgun (WGS) entry which is preliminary data.</text>
</comment>
<evidence type="ECO:0000313" key="3">
    <source>
        <dbReference type="Proteomes" id="UP001054902"/>
    </source>
</evidence>
<keyword evidence="1" id="KW-0812">Transmembrane</keyword>
<keyword evidence="1" id="KW-0472">Membrane</keyword>
<dbReference type="AlphaFoldDB" id="A0AAD3CJC0"/>
<evidence type="ECO:0008006" key="4">
    <source>
        <dbReference type="Google" id="ProtNLM"/>
    </source>
</evidence>